<dbReference type="EMBL" id="QXFW01000112">
    <property type="protein sequence ID" value="KAE9024654.1"/>
    <property type="molecule type" value="Genomic_DNA"/>
</dbReference>
<dbReference type="PANTHER" id="PTHR13587">
    <property type="entry name" value="INTEGRATOR COMPLEX SUBUNIT 3"/>
    <property type="match status" value="1"/>
</dbReference>
<comment type="similarity">
    <text evidence="3">Belongs to the Integrator subunit 3 family.</text>
</comment>
<name>A0A6A3M8C8_9STRA</name>
<evidence type="ECO:0008006" key="11">
    <source>
        <dbReference type="Google" id="ProtNLM"/>
    </source>
</evidence>
<dbReference type="InterPro" id="IPR045334">
    <property type="entry name" value="INTS3"/>
</dbReference>
<evidence type="ECO:0000256" key="6">
    <source>
        <dbReference type="SAM" id="MobiDB-lite"/>
    </source>
</evidence>
<accession>A0A6A3M8C8</accession>
<feature type="compositionally biased region" description="Polar residues" evidence="6">
    <location>
        <begin position="620"/>
        <end position="663"/>
    </location>
</feature>
<organism evidence="9 10">
    <name type="scientific">Phytophthora fragariae</name>
    <dbReference type="NCBI Taxonomy" id="53985"/>
    <lineage>
        <taxon>Eukaryota</taxon>
        <taxon>Sar</taxon>
        <taxon>Stramenopiles</taxon>
        <taxon>Oomycota</taxon>
        <taxon>Peronosporomycetes</taxon>
        <taxon>Peronosporales</taxon>
        <taxon>Peronosporaceae</taxon>
        <taxon>Phytophthora</taxon>
    </lineage>
</organism>
<dbReference type="InterPro" id="IPR019333">
    <property type="entry name" value="INTS3_N"/>
</dbReference>
<dbReference type="PANTHER" id="PTHR13587:SF7">
    <property type="entry name" value="INTEGRATOR COMPLEX SUBUNIT 3"/>
    <property type="match status" value="1"/>
</dbReference>
<feature type="compositionally biased region" description="Low complexity" evidence="6">
    <location>
        <begin position="566"/>
        <end position="614"/>
    </location>
</feature>
<comment type="subcellular location">
    <subcellularLocation>
        <location evidence="2">Cytoplasm</location>
    </subcellularLocation>
    <subcellularLocation>
        <location evidence="1">Nucleus</location>
    </subcellularLocation>
</comment>
<proteinExistence type="inferred from homology"/>
<evidence type="ECO:0000313" key="10">
    <source>
        <dbReference type="Proteomes" id="UP000460718"/>
    </source>
</evidence>
<dbReference type="GO" id="GO:0005634">
    <property type="term" value="C:nucleus"/>
    <property type="evidence" value="ECO:0007669"/>
    <property type="project" value="UniProtKB-SubCell"/>
</dbReference>
<feature type="region of interest" description="Disordered" evidence="6">
    <location>
        <begin position="1"/>
        <end position="85"/>
    </location>
</feature>
<feature type="domain" description="Ints3-like C-terminal" evidence="8">
    <location>
        <begin position="880"/>
        <end position="1115"/>
    </location>
</feature>
<dbReference type="Proteomes" id="UP000460718">
    <property type="component" value="Unassembled WGS sequence"/>
</dbReference>
<sequence>MPQDASKFEGITTMDPPPPPPPSSSPSSAAPPPPPPPGPPPAPSANTTPPSSSKSLAASPSSTPPPSSSSGGNATPHSKLLNHLPLDAPDEMDRKWYAHFYHMQKTIQGKDEAAALAVLKQQPAEGVAPLPFQPDIALLYAVVTEPTLAKQYLRYLTAVAATDNYKNCMGWLQKLIDLKFVKLLVGCRSQLLWLVRELVHVNAPGVDKVIVCLMRYLTGGDPSRTTVWLASSIIRILIEHEAWLLSCSSLIPFVFHTFARISLDHTASQHASLLKQEVELCTTLWNRRQADVAQLGREIVRVLSDAKDIPGMNALWKQLRNVRDTAEPDKDVTVYSVAQLMAVPTPPRYLAYRLNPKMEEYLLFMMERVQAGSVTRYQKWFSSQFLSSPGSDALVPDLVRYICAVYHPSNQVLGSKVTPRYHILGWLYLLCHGSKTPSVPARVQLAMFFDYLYFKPSDNIMTVEPAILLMVKSLKSHPMVTLAMIQFLVFAVEKFAASAVNRKLMQKGVSTAFTMILKLGVVPSILPLQSFPMLQSSAPELQSELHRIFPEHFPSPENINKAQEQASHPSPISSAGGSPARSPGPSSSPARQSPIRQSPVRQSPVRQSPVRSSPIGAGSPVTSPLHSQSPTHSDSSMSGAGAPSDTNSLGALSFLPDNQQPIGATTEMPAANDTLTAATPEPVILKQPLVGIPEILIALGGDDIKHFQQTMPDPSCSRPTESFLECLNDILISWIRQDNAVEIAGPLGSFLHTSLERIIVSSRIALSDSPRATSAGVFDSMLDQVLSESPELFVPFLKAMYARDVTISYRLLAFCCSRSGTKSPEDALRPYSAFVESIGGNLVQNILKDLNLSQQIDDARVQACALLGKSVRSSVSKDEMDAVSATALFVCPYLFANMKHPFLSKLMGRSEALVQLLLGLVTPAMLNTLCTRVVMREFAIFKKRLANIVLSSLQWTSWEQYGMWDLVIAELQSGRSTVAEKDMMAAARKVLACVNPKESPETMTGLLKCLIHFCPDTTVLQSVFKLPDTYEDFPFAVLSCWMDKFPDVVTSYVRSSLESAGDSDLSKDKALLELVRKLDRLQDLQSRRIPETKEIAVLKDQSIVSALKKLLHRSDTSSAANDFHALRATLFDEEPPHKKPRLAEDNN</sequence>
<dbReference type="Pfam" id="PF10189">
    <property type="entry name" value="Ints3_N"/>
    <property type="match status" value="1"/>
</dbReference>
<evidence type="ECO:0000256" key="4">
    <source>
        <dbReference type="ARBA" id="ARBA00022490"/>
    </source>
</evidence>
<feature type="compositionally biased region" description="Low complexity" evidence="6">
    <location>
        <begin position="44"/>
        <end position="61"/>
    </location>
</feature>
<dbReference type="AlphaFoldDB" id="A0A6A3M8C8"/>
<evidence type="ECO:0000313" key="9">
    <source>
        <dbReference type="EMBL" id="KAE9024654.1"/>
    </source>
</evidence>
<protein>
    <recommendedName>
        <fullName evidence="11">Integrator complex subunit 3</fullName>
    </recommendedName>
</protein>
<feature type="compositionally biased region" description="Pro residues" evidence="6">
    <location>
        <begin position="15"/>
        <end position="43"/>
    </location>
</feature>
<evidence type="ECO:0000256" key="1">
    <source>
        <dbReference type="ARBA" id="ARBA00004123"/>
    </source>
</evidence>
<keyword evidence="5" id="KW-0539">Nucleus</keyword>
<evidence type="ECO:0000256" key="2">
    <source>
        <dbReference type="ARBA" id="ARBA00004496"/>
    </source>
</evidence>
<evidence type="ECO:0000259" key="7">
    <source>
        <dbReference type="Pfam" id="PF10189"/>
    </source>
</evidence>
<evidence type="ECO:0000256" key="3">
    <source>
        <dbReference type="ARBA" id="ARBA00006130"/>
    </source>
</evidence>
<keyword evidence="4" id="KW-0963">Cytoplasm</keyword>
<reference evidence="9 10" key="1">
    <citation type="submission" date="2018-09" db="EMBL/GenBank/DDBJ databases">
        <title>Genomic investigation of the strawberry pathogen Phytophthora fragariae indicates pathogenicity is determined by transcriptional variation in three key races.</title>
        <authorList>
            <person name="Adams T.M."/>
            <person name="Armitage A.D."/>
            <person name="Sobczyk M.K."/>
            <person name="Bates H.J."/>
            <person name="Dunwell J.M."/>
            <person name="Nellist C.F."/>
            <person name="Harrison R.J."/>
        </authorList>
    </citation>
    <scope>NUCLEOTIDE SEQUENCE [LARGE SCALE GENOMIC DNA]</scope>
    <source>
        <strain evidence="9 10">SCRP245</strain>
    </source>
</reference>
<gene>
    <name evidence="9" type="ORF">PF011_g3405</name>
</gene>
<dbReference type="InterPro" id="IPR056518">
    <property type="entry name" value="HEAT_Ints3_C"/>
</dbReference>
<feature type="region of interest" description="Disordered" evidence="6">
    <location>
        <begin position="552"/>
        <end position="665"/>
    </location>
</feature>
<evidence type="ECO:0000259" key="8">
    <source>
        <dbReference type="Pfam" id="PF24566"/>
    </source>
</evidence>
<dbReference type="Pfam" id="PF24566">
    <property type="entry name" value="HEAT_Ints3_C"/>
    <property type="match status" value="1"/>
</dbReference>
<feature type="domain" description="Integrator complex subunit 3 N-terminal" evidence="7">
    <location>
        <begin position="136"/>
        <end position="536"/>
    </location>
</feature>
<dbReference type="GO" id="GO:0005737">
    <property type="term" value="C:cytoplasm"/>
    <property type="evidence" value="ECO:0007669"/>
    <property type="project" value="UniProtKB-SubCell"/>
</dbReference>
<comment type="caution">
    <text evidence="9">The sequence shown here is derived from an EMBL/GenBank/DDBJ whole genome shotgun (WGS) entry which is preliminary data.</text>
</comment>
<evidence type="ECO:0000256" key="5">
    <source>
        <dbReference type="ARBA" id="ARBA00023242"/>
    </source>
</evidence>